<feature type="region of interest" description="Disordered" evidence="6">
    <location>
        <begin position="327"/>
        <end position="351"/>
    </location>
</feature>
<evidence type="ECO:0000256" key="2">
    <source>
        <dbReference type="ARBA" id="ARBA00022475"/>
    </source>
</evidence>
<dbReference type="Proteomes" id="UP000245754">
    <property type="component" value="Unassembled WGS sequence"/>
</dbReference>
<reference evidence="8 9" key="1">
    <citation type="submission" date="2018-05" db="EMBL/GenBank/DDBJ databases">
        <title>Genomic Encyclopedia of Type Strains, Phase IV (KMG-V): Genome sequencing to study the core and pangenomes of soil and plant-associated prokaryotes.</title>
        <authorList>
            <person name="Whitman W."/>
        </authorList>
    </citation>
    <scope>NUCLEOTIDE SEQUENCE [LARGE SCALE GENOMIC DNA]</scope>
    <source>
        <strain evidence="8 9">SLV-132</strain>
    </source>
</reference>
<keyword evidence="4 7" id="KW-1133">Transmembrane helix</keyword>
<evidence type="ECO:0000313" key="9">
    <source>
        <dbReference type="Proteomes" id="UP000245754"/>
    </source>
</evidence>
<dbReference type="EMBL" id="QGGT01000002">
    <property type="protein sequence ID" value="PWK35278.1"/>
    <property type="molecule type" value="Genomic_DNA"/>
</dbReference>
<dbReference type="InterPro" id="IPR001851">
    <property type="entry name" value="ABC_transp_permease"/>
</dbReference>
<dbReference type="PANTHER" id="PTHR30482:SF10">
    <property type="entry name" value="HIGH-AFFINITY BRANCHED-CHAIN AMINO ACID TRANSPORT PROTEIN BRAE"/>
    <property type="match status" value="1"/>
</dbReference>
<evidence type="ECO:0000256" key="7">
    <source>
        <dbReference type="SAM" id="Phobius"/>
    </source>
</evidence>
<evidence type="ECO:0000256" key="3">
    <source>
        <dbReference type="ARBA" id="ARBA00022692"/>
    </source>
</evidence>
<dbReference type="GO" id="GO:0015658">
    <property type="term" value="F:branched-chain amino acid transmembrane transporter activity"/>
    <property type="evidence" value="ECO:0007669"/>
    <property type="project" value="InterPro"/>
</dbReference>
<feature type="transmembrane region" description="Helical" evidence="7">
    <location>
        <begin position="283"/>
        <end position="307"/>
    </location>
</feature>
<accession>A0A316EVT7</accession>
<feature type="transmembrane region" description="Helical" evidence="7">
    <location>
        <begin position="110"/>
        <end position="127"/>
    </location>
</feature>
<gene>
    <name evidence="8" type="ORF">C7419_102556</name>
</gene>
<name>A0A316EVT7_9BURK</name>
<evidence type="ECO:0000256" key="5">
    <source>
        <dbReference type="ARBA" id="ARBA00023136"/>
    </source>
</evidence>
<feature type="transmembrane region" description="Helical" evidence="7">
    <location>
        <begin position="161"/>
        <end position="179"/>
    </location>
</feature>
<comment type="caution">
    <text evidence="8">The sequence shown here is derived from an EMBL/GenBank/DDBJ whole genome shotgun (WGS) entry which is preliminary data.</text>
</comment>
<dbReference type="Pfam" id="PF02653">
    <property type="entry name" value="BPD_transp_2"/>
    <property type="match status" value="1"/>
</dbReference>
<proteinExistence type="predicted"/>
<feature type="transmembrane region" description="Helical" evidence="7">
    <location>
        <begin position="56"/>
        <end position="76"/>
    </location>
</feature>
<evidence type="ECO:0000256" key="4">
    <source>
        <dbReference type="ARBA" id="ARBA00022989"/>
    </source>
</evidence>
<feature type="transmembrane region" description="Helical" evidence="7">
    <location>
        <begin position="82"/>
        <end position="103"/>
    </location>
</feature>
<feature type="transmembrane region" description="Helical" evidence="7">
    <location>
        <begin position="209"/>
        <end position="227"/>
    </location>
</feature>
<dbReference type="RefSeq" id="WP_109583358.1">
    <property type="nucleotide sequence ID" value="NZ_QGGT01000002.1"/>
</dbReference>
<comment type="subcellular location">
    <subcellularLocation>
        <location evidence="1">Cell membrane</location>
        <topology evidence="1">Multi-pass membrane protein</topology>
    </subcellularLocation>
</comment>
<evidence type="ECO:0000313" key="8">
    <source>
        <dbReference type="EMBL" id="PWK35278.1"/>
    </source>
</evidence>
<dbReference type="InterPro" id="IPR043428">
    <property type="entry name" value="LivM-like"/>
</dbReference>
<keyword evidence="2" id="KW-1003">Cell membrane</keyword>
<dbReference type="GO" id="GO:0005886">
    <property type="term" value="C:plasma membrane"/>
    <property type="evidence" value="ECO:0007669"/>
    <property type="project" value="UniProtKB-SubCell"/>
</dbReference>
<dbReference type="CDD" id="cd06581">
    <property type="entry name" value="TM_PBP1_LivM_like"/>
    <property type="match status" value="1"/>
</dbReference>
<organism evidence="8 9">
    <name type="scientific">Cupriavidus plantarum</name>
    <dbReference type="NCBI Taxonomy" id="942865"/>
    <lineage>
        <taxon>Bacteria</taxon>
        <taxon>Pseudomonadati</taxon>
        <taxon>Pseudomonadota</taxon>
        <taxon>Betaproteobacteria</taxon>
        <taxon>Burkholderiales</taxon>
        <taxon>Burkholderiaceae</taxon>
        <taxon>Cupriavidus</taxon>
    </lineage>
</organism>
<feature type="transmembrane region" description="Helical" evidence="7">
    <location>
        <begin position="29"/>
        <end position="49"/>
    </location>
</feature>
<evidence type="ECO:0000256" key="6">
    <source>
        <dbReference type="SAM" id="MobiDB-lite"/>
    </source>
</evidence>
<feature type="transmembrane region" description="Helical" evidence="7">
    <location>
        <begin position="247"/>
        <end position="271"/>
    </location>
</feature>
<keyword evidence="5 7" id="KW-0472">Membrane</keyword>
<dbReference type="PANTHER" id="PTHR30482">
    <property type="entry name" value="HIGH-AFFINITY BRANCHED-CHAIN AMINO ACID TRANSPORT SYSTEM PERMEASE"/>
    <property type="match status" value="1"/>
</dbReference>
<keyword evidence="9" id="KW-1185">Reference proteome</keyword>
<keyword evidence="3 7" id="KW-0812">Transmembrane</keyword>
<feature type="transmembrane region" description="Helical" evidence="7">
    <location>
        <begin position="133"/>
        <end position="154"/>
    </location>
</feature>
<dbReference type="AlphaFoldDB" id="A0A316EVT7"/>
<evidence type="ECO:0000256" key="1">
    <source>
        <dbReference type="ARBA" id="ARBA00004651"/>
    </source>
</evidence>
<protein>
    <submittedName>
        <fullName evidence="8">Amino acid/amide ABC transporter membrane protein 2 (HAAT family)</fullName>
    </submittedName>
</protein>
<sequence>MTSLQGKAGWALLLAIAIAFPLCVPNSYFITVTTLAFIYAIATLGLNLLTGYTGQLNLAHGGFMAIGAYTLGILTVDHGVPFWLAFALSGCLCMAVGFVVGAVSLRLKGHYFAIFTMCIGYIIYLLIEKWESLTHGTVGLIGIPVPAAIGPLSFDSVTAQYYLVLAFLVVGTFIMHRIVTSLLGRSLMAVRNSDVLAEALGIGLMRTKMLSFVLSVGYAGFAGALYAGQVRFLGPDIARTDLTFDMVMAMLVGGTGTLLGPLLGSVLVPWVTQTLQFLQDYRMLVFGPVLVLLIIFFPEGIVGAFLARRARRSAALRRASARDARDVRDEGDRHAAASRRPMTTRPGADHA</sequence>